<evidence type="ECO:0000313" key="1">
    <source>
        <dbReference type="EMBL" id="GGE95767.1"/>
    </source>
</evidence>
<evidence type="ECO:0008006" key="3">
    <source>
        <dbReference type="Google" id="ProtNLM"/>
    </source>
</evidence>
<reference evidence="2" key="1">
    <citation type="journal article" date="2019" name="Int. J. Syst. Evol. Microbiol.">
        <title>The Global Catalogue of Microorganisms (GCM) 10K type strain sequencing project: providing services to taxonomists for standard genome sequencing and annotation.</title>
        <authorList>
            <consortium name="The Broad Institute Genomics Platform"/>
            <consortium name="The Broad Institute Genome Sequencing Center for Infectious Disease"/>
            <person name="Wu L."/>
            <person name="Ma J."/>
        </authorList>
    </citation>
    <scope>NUCLEOTIDE SEQUENCE [LARGE SCALE GENOMIC DNA]</scope>
    <source>
        <strain evidence="2">CGMCC 1.15394</strain>
    </source>
</reference>
<dbReference type="Proteomes" id="UP000638462">
    <property type="component" value="Unassembled WGS sequence"/>
</dbReference>
<organism evidence="1 2">
    <name type="scientific">Pseudoalteromonas gelatinilytica</name>
    <dbReference type="NCBI Taxonomy" id="1703256"/>
    <lineage>
        <taxon>Bacteria</taxon>
        <taxon>Pseudomonadati</taxon>
        <taxon>Pseudomonadota</taxon>
        <taxon>Gammaproteobacteria</taxon>
        <taxon>Alteromonadales</taxon>
        <taxon>Pseudoalteromonadaceae</taxon>
        <taxon>Pseudoalteromonas</taxon>
    </lineage>
</organism>
<dbReference type="RefSeq" id="WP_188728796.1">
    <property type="nucleotide sequence ID" value="NZ_BMIT01000007.1"/>
</dbReference>
<accession>A0ABQ1THW9</accession>
<comment type="caution">
    <text evidence="1">The sequence shown here is derived from an EMBL/GenBank/DDBJ whole genome shotgun (WGS) entry which is preliminary data.</text>
</comment>
<evidence type="ECO:0000313" key="2">
    <source>
        <dbReference type="Proteomes" id="UP000638462"/>
    </source>
</evidence>
<dbReference type="SUPFAM" id="SSF53850">
    <property type="entry name" value="Periplasmic binding protein-like II"/>
    <property type="match status" value="1"/>
</dbReference>
<dbReference type="CDD" id="cd18773">
    <property type="entry name" value="PDC1_HK_sensor"/>
    <property type="match status" value="1"/>
</dbReference>
<dbReference type="Gene3D" id="3.40.190.10">
    <property type="entry name" value="Periplasmic binding protein-like II"/>
    <property type="match status" value="2"/>
</dbReference>
<protein>
    <recommendedName>
        <fullName evidence="3">Cellulose-binding family II protein</fullName>
    </recommendedName>
</protein>
<dbReference type="EMBL" id="BMIT01000007">
    <property type="protein sequence ID" value="GGE95767.1"/>
    <property type="molecule type" value="Genomic_DNA"/>
</dbReference>
<keyword evidence="2" id="KW-1185">Reference proteome</keyword>
<sequence>MLASLLLSLTVAQPFQLGTNLPINAPHNAINHVECIFKQINVPFKLQKLPWLRAKREVQLNRLDGYFTANLLSQMQEYGELSAPMFLENWYWFTHADSASIAEHDLRYGVVRGSHQADWYQLSNRKIEVEVNTTQELIKVFKKQRVDRILLDLEEFEFNAVQLQIKPDEYTQTFYRYVPLGLFAANKTLKEFPDFLSAFNSHISNCSQSPFVLSKIEKLTLVNVLFEQIKQLANSDNVQQAVMKSNRQPLAQQDLDQLDNQWAQQVRDNTPILAERYLKLEGSQFLQVWQKQMQGVITEIIVTDKQGKNVIISEVTTDYWQGDEAKFLNMYQQDDDYYIDTVEFDESTKHFQVQFSVPIFDEKSQHIGVLILGVDIEKALSK</sequence>
<proteinExistence type="predicted"/>
<name>A0ABQ1THW9_9GAMM</name>
<gene>
    <name evidence="1" type="ORF">GCM10008027_20950</name>
</gene>